<gene>
    <name evidence="4" type="ORF">J2X31_002422</name>
</gene>
<dbReference type="SUPFAM" id="SSF55729">
    <property type="entry name" value="Acyl-CoA N-acyltransferases (Nat)"/>
    <property type="match status" value="1"/>
</dbReference>
<keyword evidence="5" id="KW-1185">Reference proteome</keyword>
<dbReference type="Proteomes" id="UP001255185">
    <property type="component" value="Unassembled WGS sequence"/>
</dbReference>
<dbReference type="EMBL" id="JAVDVI010000010">
    <property type="protein sequence ID" value="MDR6968399.1"/>
    <property type="molecule type" value="Genomic_DNA"/>
</dbReference>
<dbReference type="CDD" id="cd04301">
    <property type="entry name" value="NAT_SF"/>
    <property type="match status" value="1"/>
</dbReference>
<dbReference type="PROSITE" id="PS51186">
    <property type="entry name" value="GNAT"/>
    <property type="match status" value="1"/>
</dbReference>
<feature type="domain" description="N-acetyltransferase" evidence="3">
    <location>
        <begin position="3"/>
        <end position="156"/>
    </location>
</feature>
<evidence type="ECO:0000256" key="2">
    <source>
        <dbReference type="ARBA" id="ARBA00023315"/>
    </source>
</evidence>
<evidence type="ECO:0000313" key="5">
    <source>
        <dbReference type="Proteomes" id="UP001255185"/>
    </source>
</evidence>
<keyword evidence="1 4" id="KW-0808">Transferase</keyword>
<dbReference type="Pfam" id="PF13420">
    <property type="entry name" value="Acetyltransf_4"/>
    <property type="match status" value="1"/>
</dbReference>
<evidence type="ECO:0000259" key="3">
    <source>
        <dbReference type="PROSITE" id="PS51186"/>
    </source>
</evidence>
<name>A0ABU1TR20_9FLAO</name>
<comment type="caution">
    <text evidence="4">The sequence shown here is derived from an EMBL/GenBank/DDBJ whole genome shotgun (WGS) entry which is preliminary data.</text>
</comment>
<dbReference type="GO" id="GO:0102971">
    <property type="term" value="F:phosphinothricin N-acetyltransferase activity"/>
    <property type="evidence" value="ECO:0007669"/>
    <property type="project" value="UniProtKB-EC"/>
</dbReference>
<proteinExistence type="predicted"/>
<dbReference type="InterPro" id="IPR000182">
    <property type="entry name" value="GNAT_dom"/>
</dbReference>
<evidence type="ECO:0000256" key="1">
    <source>
        <dbReference type="ARBA" id="ARBA00022679"/>
    </source>
</evidence>
<sequence>MEIKIRFATLADLPAILEIVNHAILNTTAIYDYDARTLEEQKNWFEEKQISKFPVIVAENDKEVLGFGTFGNFRVKVGYRFTIEHSVYVTENAIGKGVGKLLLQKLIDLAKEQKYHSMIGVIDASNSGSIEFHKKFGFKETGILKEAGYKFDKWLDVSLMQLVF</sequence>
<evidence type="ECO:0000313" key="4">
    <source>
        <dbReference type="EMBL" id="MDR6968399.1"/>
    </source>
</evidence>
<accession>A0ABU1TR20</accession>
<reference evidence="4 5" key="1">
    <citation type="submission" date="2023-07" db="EMBL/GenBank/DDBJ databases">
        <title>Sorghum-associated microbial communities from plants grown in Nebraska, USA.</title>
        <authorList>
            <person name="Schachtman D."/>
        </authorList>
    </citation>
    <scope>NUCLEOTIDE SEQUENCE [LARGE SCALE GENOMIC DNA]</scope>
    <source>
        <strain evidence="4 5">3773</strain>
    </source>
</reference>
<dbReference type="EC" id="2.3.1.183" evidence="4"/>
<dbReference type="PANTHER" id="PTHR43072">
    <property type="entry name" value="N-ACETYLTRANSFERASE"/>
    <property type="match status" value="1"/>
</dbReference>
<dbReference type="Gene3D" id="3.40.630.30">
    <property type="match status" value="1"/>
</dbReference>
<protein>
    <submittedName>
        <fullName evidence="4">Phosphinothricin acetyltransferase</fullName>
        <ecNumber evidence="4">2.3.1.183</ecNumber>
    </submittedName>
</protein>
<organism evidence="4 5">
    <name type="scientific">Flavobacterium arsenatis</name>
    <dbReference type="NCBI Taxonomy" id="1484332"/>
    <lineage>
        <taxon>Bacteria</taxon>
        <taxon>Pseudomonadati</taxon>
        <taxon>Bacteroidota</taxon>
        <taxon>Flavobacteriia</taxon>
        <taxon>Flavobacteriales</taxon>
        <taxon>Flavobacteriaceae</taxon>
        <taxon>Flavobacterium</taxon>
    </lineage>
</organism>
<keyword evidence="2 4" id="KW-0012">Acyltransferase</keyword>
<dbReference type="InterPro" id="IPR016181">
    <property type="entry name" value="Acyl_CoA_acyltransferase"/>
</dbReference>
<dbReference type="PANTHER" id="PTHR43072:SF23">
    <property type="entry name" value="UPF0039 PROTEIN C11D3.02C"/>
    <property type="match status" value="1"/>
</dbReference>
<dbReference type="RefSeq" id="WP_310026961.1">
    <property type="nucleotide sequence ID" value="NZ_JAVDVI010000010.1"/>
</dbReference>